<proteinExistence type="predicted"/>
<dbReference type="EMBL" id="LAZR01005509">
    <property type="protein sequence ID" value="KKM99328.1"/>
    <property type="molecule type" value="Genomic_DNA"/>
</dbReference>
<protein>
    <submittedName>
        <fullName evidence="1">Uncharacterized protein</fullName>
    </submittedName>
</protein>
<gene>
    <name evidence="1" type="ORF">LCGC14_1148960</name>
</gene>
<organism evidence="1">
    <name type="scientific">marine sediment metagenome</name>
    <dbReference type="NCBI Taxonomy" id="412755"/>
    <lineage>
        <taxon>unclassified sequences</taxon>
        <taxon>metagenomes</taxon>
        <taxon>ecological metagenomes</taxon>
    </lineage>
</organism>
<evidence type="ECO:0000313" key="1">
    <source>
        <dbReference type="EMBL" id="KKM99328.1"/>
    </source>
</evidence>
<reference evidence="1" key="1">
    <citation type="journal article" date="2015" name="Nature">
        <title>Complex archaea that bridge the gap between prokaryotes and eukaryotes.</title>
        <authorList>
            <person name="Spang A."/>
            <person name="Saw J.H."/>
            <person name="Jorgensen S.L."/>
            <person name="Zaremba-Niedzwiedzka K."/>
            <person name="Martijn J."/>
            <person name="Lind A.E."/>
            <person name="van Eijk R."/>
            <person name="Schleper C."/>
            <person name="Guy L."/>
            <person name="Ettema T.J."/>
        </authorList>
    </citation>
    <scope>NUCLEOTIDE SEQUENCE</scope>
</reference>
<sequence length="164" mass="19087">MVVREAGLMFRGFTLVKKSYHKSTQGKIEVDLRSSLLTAFKNFAESAFSRGSVEYFEGRKYCITFIEDDILSSDSEDPEVLTSYAILDIEKKTDKYINKIILPVLRNVIREFKSRFNHKNLSEVSQFRDFKNQLDKIFGSDTQTVDQKLKGIFSQKHYKDEEDS</sequence>
<name>A0A0F9M125_9ZZZZ</name>
<comment type="caution">
    <text evidence="1">The sequence shown here is derived from an EMBL/GenBank/DDBJ whole genome shotgun (WGS) entry which is preliminary data.</text>
</comment>
<dbReference type="AlphaFoldDB" id="A0A0F9M125"/>
<accession>A0A0F9M125</accession>